<protein>
    <submittedName>
        <fullName evidence="2">Uncharacterized protein</fullName>
    </submittedName>
</protein>
<gene>
    <name evidence="2" type="ORF">L2X98_31935</name>
</gene>
<dbReference type="RefSeq" id="WP_259611513.1">
    <property type="nucleotide sequence ID" value="NZ_CP091139.2"/>
</dbReference>
<accession>A0ABY5NII5</accession>
<proteinExistence type="predicted"/>
<sequence>MIEVTYWQKYCTLVLAHPVAGAVIFGLIGALIAAPYCASVILPPAFIRPSTYSCRCLVRA</sequence>
<name>A0ABY5NII5_9MICO</name>
<evidence type="ECO:0000256" key="1">
    <source>
        <dbReference type="SAM" id="Phobius"/>
    </source>
</evidence>
<dbReference type="Proteomes" id="UP001054811">
    <property type="component" value="Chromosome"/>
</dbReference>
<keyword evidence="1" id="KW-1133">Transmembrane helix</keyword>
<reference evidence="2" key="1">
    <citation type="submission" date="2022-01" db="EMBL/GenBank/DDBJ databases">
        <title>Microbacterium eymi and Microbacterium rhizovicinus sp. nov., isolated from the rhizospheric soil of Elymus tsukushiensis, a plant native to the Dokdo Islands, Republic of Korea.</title>
        <authorList>
            <person name="Hwang Y.J."/>
        </authorList>
    </citation>
    <scope>NUCLEOTIDE SEQUENCE</scope>
    <source>
        <strain evidence="2">KUDC0405</strain>
    </source>
</reference>
<dbReference type="EMBL" id="CP091139">
    <property type="protein sequence ID" value="UUT34975.1"/>
    <property type="molecule type" value="Genomic_DNA"/>
</dbReference>
<evidence type="ECO:0000313" key="2">
    <source>
        <dbReference type="EMBL" id="UUT34975.1"/>
    </source>
</evidence>
<keyword evidence="1" id="KW-0812">Transmembrane</keyword>
<keyword evidence="3" id="KW-1185">Reference proteome</keyword>
<keyword evidence="1" id="KW-0472">Membrane</keyword>
<organism evidence="2 3">
    <name type="scientific">Microbacterium elymi</name>
    <dbReference type="NCBI Taxonomy" id="2909587"/>
    <lineage>
        <taxon>Bacteria</taxon>
        <taxon>Bacillati</taxon>
        <taxon>Actinomycetota</taxon>
        <taxon>Actinomycetes</taxon>
        <taxon>Micrococcales</taxon>
        <taxon>Microbacteriaceae</taxon>
        <taxon>Microbacterium</taxon>
    </lineage>
</organism>
<evidence type="ECO:0000313" key="3">
    <source>
        <dbReference type="Proteomes" id="UP001054811"/>
    </source>
</evidence>
<feature type="transmembrane region" description="Helical" evidence="1">
    <location>
        <begin position="20"/>
        <end position="42"/>
    </location>
</feature>